<dbReference type="Proteomes" id="UP000053611">
    <property type="component" value="Unassembled WGS sequence"/>
</dbReference>
<sequence>MADLAHVTKSLGDIVLTAGEGDEPVQLSAVLDSFSAALLTSRDPVMREAFLEAVLDVLKPVGDAADKGRLAVLHDASLTTIPPFLPLIPEQPLAREFLNLLAQHGDAREVVLALNLALAEITELADPYAVSDGESDDDDEINWASAQPQLEAMLDMYAAAVPRLTVKRSTPTLLAMQDVLVPLIKAVPGSAPPSIAVDLSRSILLRSSTLVDAAWKWQAGTEDKGGEQNAVLTDILHHAVMVFGPNVCAELTPRQFLVANPRFALHEEEGWEGGQAALDAAASSCAALGIDRAGLVERIRSSSAVRPQSSIASLLLLASNPGTAFPASTLEDAMPVINICLNGSAVDAGTALLWALVRAGVVVEYDQVTFLLEHIMPLIQLHQSPNTRLALSKLLGALIAAVKSPLHQIKLYEQILEPINPFDNIRVLALSLLRESLATTPSLLCPALTQTLTPLLYRLPQVDSPLELSLPKVLETFWPVWLAESANLVWFILKVDGENKSGFGDLTRLTGLRNLWLAPVAAKAKSWAAEAEGDAEMVLGRLVDACAAAEAAIVKTA</sequence>
<protein>
    <recommendedName>
        <fullName evidence="3">ARM repeat-containing protein</fullName>
    </recommendedName>
</protein>
<dbReference type="STRING" id="879819.A0A0J0XX94"/>
<evidence type="ECO:0000313" key="1">
    <source>
        <dbReference type="EMBL" id="KLT45686.1"/>
    </source>
</evidence>
<reference evidence="1 2" key="1">
    <citation type="submission" date="2015-03" db="EMBL/GenBank/DDBJ databases">
        <title>Genomics and transcriptomics of the oil-accumulating basidiomycete yeast T. oleaginosus allow insights into substrate utilization and the diverse evolutionary trajectories of mating systems in fungi.</title>
        <authorList>
            <consortium name="DOE Joint Genome Institute"/>
            <person name="Kourist R."/>
            <person name="Kracht O."/>
            <person name="Bracharz F."/>
            <person name="Lipzen A."/>
            <person name="Nolan M."/>
            <person name="Ohm R."/>
            <person name="Grigoriev I."/>
            <person name="Sun S."/>
            <person name="Heitman J."/>
            <person name="Bruck T."/>
            <person name="Nowrousian M."/>
        </authorList>
    </citation>
    <scope>NUCLEOTIDE SEQUENCE [LARGE SCALE GENOMIC DNA]</scope>
    <source>
        <strain evidence="1 2">IBC0246</strain>
    </source>
</reference>
<evidence type="ECO:0008006" key="3">
    <source>
        <dbReference type="Google" id="ProtNLM"/>
    </source>
</evidence>
<dbReference type="EMBL" id="KQ087180">
    <property type="protein sequence ID" value="KLT45686.1"/>
    <property type="molecule type" value="Genomic_DNA"/>
</dbReference>
<keyword evidence="2" id="KW-1185">Reference proteome</keyword>
<gene>
    <name evidence="1" type="ORF">CC85DRAFT_310437</name>
</gene>
<dbReference type="RefSeq" id="XP_018282177.1">
    <property type="nucleotide sequence ID" value="XM_018425899.1"/>
</dbReference>
<dbReference type="InterPro" id="IPR016024">
    <property type="entry name" value="ARM-type_fold"/>
</dbReference>
<dbReference type="OrthoDB" id="2570790at2759"/>
<accession>A0A0J0XX94</accession>
<evidence type="ECO:0000313" key="2">
    <source>
        <dbReference type="Proteomes" id="UP000053611"/>
    </source>
</evidence>
<dbReference type="SUPFAM" id="SSF48371">
    <property type="entry name" value="ARM repeat"/>
    <property type="match status" value="1"/>
</dbReference>
<dbReference type="GeneID" id="28986502"/>
<organism evidence="1 2">
    <name type="scientific">Cutaneotrichosporon oleaginosum</name>
    <dbReference type="NCBI Taxonomy" id="879819"/>
    <lineage>
        <taxon>Eukaryota</taxon>
        <taxon>Fungi</taxon>
        <taxon>Dikarya</taxon>
        <taxon>Basidiomycota</taxon>
        <taxon>Agaricomycotina</taxon>
        <taxon>Tremellomycetes</taxon>
        <taxon>Trichosporonales</taxon>
        <taxon>Trichosporonaceae</taxon>
        <taxon>Cutaneotrichosporon</taxon>
    </lineage>
</organism>
<name>A0A0J0XX94_9TREE</name>
<dbReference type="AlphaFoldDB" id="A0A0J0XX94"/>
<proteinExistence type="predicted"/>